<proteinExistence type="predicted"/>
<evidence type="ECO:0000259" key="7">
    <source>
        <dbReference type="PROSITE" id="PS51918"/>
    </source>
</evidence>
<evidence type="ECO:0000256" key="4">
    <source>
        <dbReference type="ARBA" id="ARBA00023004"/>
    </source>
</evidence>
<dbReference type="EMBL" id="CP026538">
    <property type="protein sequence ID" value="QAZ68918.1"/>
    <property type="molecule type" value="Genomic_DNA"/>
</dbReference>
<dbReference type="OrthoDB" id="9782387at2"/>
<evidence type="ECO:0000313" key="9">
    <source>
        <dbReference type="Proteomes" id="UP000293296"/>
    </source>
</evidence>
<sequence>MMTATESVCPVCLARLPAYREQDGDDGWLVRTCPEHGPFRTRYWHGPPGPQGWDRPKIPKPGTEPQGAAPGPGCPYVCGLCPEHHQRTCTVVLEVTSRCNLGCPVCFADAGSASAPDPSLADIAARLVQARQQAGPANLQLSGGEPTMRADLPDIVAAAKAAGFPFVQLNTNGLALAADAALAPRLAAAGLDSVFLQCDGVSNAVHTALRGRRLAREKRAAMEACSAAGLGVVLVATLVPGVNVAEVGELVRLAARLAPGVRGVHFQPAACFGRYPGDGASAPRLTLPELLAALEAQTGGELRTADFHAPCCEHSLCSFSASFAVAPDGRLAVSGGGGCCDTGAAPIPAEDGARQSMAFVARQWGPAKAALEPAAIRDDFDRFLAAAASRPKLSVSAMAFMDAWTLDLERARGCCIHVAVPDGRLIPFCLYNLTAADGTALYRQKPCA</sequence>
<evidence type="ECO:0000256" key="2">
    <source>
        <dbReference type="ARBA" id="ARBA00022691"/>
    </source>
</evidence>
<dbReference type="GO" id="GO:0003824">
    <property type="term" value="F:catalytic activity"/>
    <property type="evidence" value="ECO:0007669"/>
    <property type="project" value="InterPro"/>
</dbReference>
<evidence type="ECO:0000256" key="3">
    <source>
        <dbReference type="ARBA" id="ARBA00022723"/>
    </source>
</evidence>
<dbReference type="InterPro" id="IPR034474">
    <property type="entry name" value="Methyltransferase_Class_D"/>
</dbReference>
<name>A0A4P6HTX4_9BACT</name>
<dbReference type="CDD" id="cd01335">
    <property type="entry name" value="Radical_SAM"/>
    <property type="match status" value="1"/>
</dbReference>
<dbReference type="InterPro" id="IPR054698">
    <property type="entry name" value="rSAM_Se_TrsS"/>
</dbReference>
<evidence type="ECO:0000313" key="8">
    <source>
        <dbReference type="EMBL" id="QAZ68918.1"/>
    </source>
</evidence>
<dbReference type="Proteomes" id="UP000293296">
    <property type="component" value="Chromosome"/>
</dbReference>
<evidence type="ECO:0000256" key="6">
    <source>
        <dbReference type="SAM" id="MobiDB-lite"/>
    </source>
</evidence>
<keyword evidence="3" id="KW-0479">Metal-binding</keyword>
<keyword evidence="2" id="KW-0949">S-adenosyl-L-methionine</keyword>
<gene>
    <name evidence="8" type="ORF">C3Y92_17430</name>
</gene>
<dbReference type="SFLD" id="SFLDG01067">
    <property type="entry name" value="SPASM/twitch_domain_containing"/>
    <property type="match status" value="1"/>
</dbReference>
<dbReference type="SFLD" id="SFLDG01100">
    <property type="entry name" value="methyltransferase_(Class_D)"/>
    <property type="match status" value="1"/>
</dbReference>
<dbReference type="Pfam" id="PF23545">
    <property type="entry name" value="Zn_ribbon_HMPTM"/>
    <property type="match status" value="1"/>
</dbReference>
<dbReference type="AlphaFoldDB" id="A0A4P6HTX4"/>
<dbReference type="Gene3D" id="3.20.20.70">
    <property type="entry name" value="Aldolase class I"/>
    <property type="match status" value="1"/>
</dbReference>
<organism evidence="8 9">
    <name type="scientific">Solidesulfovibrio carbinolicus</name>
    <dbReference type="NCBI Taxonomy" id="296842"/>
    <lineage>
        <taxon>Bacteria</taxon>
        <taxon>Pseudomonadati</taxon>
        <taxon>Thermodesulfobacteriota</taxon>
        <taxon>Desulfovibrionia</taxon>
        <taxon>Desulfovibrionales</taxon>
        <taxon>Desulfovibrionaceae</taxon>
        <taxon>Solidesulfovibrio</taxon>
    </lineage>
</organism>
<comment type="cofactor">
    <cofactor evidence="1">
        <name>[4Fe-4S] cluster</name>
        <dbReference type="ChEBI" id="CHEBI:49883"/>
    </cofactor>
</comment>
<dbReference type="PANTHER" id="PTHR43306:SF1">
    <property type="entry name" value="7,8-DIHYDRO-6-HYDROXYMETHYLPTERIN DIMETHYLTRANSFERASE"/>
    <property type="match status" value="1"/>
</dbReference>
<dbReference type="PANTHER" id="PTHR43306">
    <property type="entry name" value="7,8-DIHYDRO-6-HYDROXYMETHYLPTERIN DIMETHYLTRANSFERASE"/>
    <property type="match status" value="1"/>
</dbReference>
<dbReference type="SUPFAM" id="SSF102114">
    <property type="entry name" value="Radical SAM enzymes"/>
    <property type="match status" value="1"/>
</dbReference>
<dbReference type="PROSITE" id="PS51918">
    <property type="entry name" value="RADICAL_SAM"/>
    <property type="match status" value="1"/>
</dbReference>
<dbReference type="SFLD" id="SFLDS00029">
    <property type="entry name" value="Radical_SAM"/>
    <property type="match status" value="1"/>
</dbReference>
<keyword evidence="4" id="KW-0408">Iron</keyword>
<dbReference type="RefSeq" id="WP_129354819.1">
    <property type="nucleotide sequence ID" value="NZ_CP026538.1"/>
</dbReference>
<dbReference type="GO" id="GO:0046872">
    <property type="term" value="F:metal ion binding"/>
    <property type="evidence" value="ECO:0007669"/>
    <property type="project" value="UniProtKB-KW"/>
</dbReference>
<accession>A0A4P6HTX4</accession>
<dbReference type="NCBIfam" id="NF045646">
    <property type="entry name" value="rSAM_Se_TrsS"/>
    <property type="match status" value="1"/>
</dbReference>
<dbReference type="InterPro" id="IPR056488">
    <property type="entry name" value="Zn_ribbon_HMPTM"/>
</dbReference>
<protein>
    <submittedName>
        <fullName evidence="8">Radical SAM protein</fullName>
    </submittedName>
</protein>
<evidence type="ECO:0000256" key="1">
    <source>
        <dbReference type="ARBA" id="ARBA00001966"/>
    </source>
</evidence>
<keyword evidence="9" id="KW-1185">Reference proteome</keyword>
<reference evidence="8 9" key="1">
    <citation type="submission" date="2018-02" db="EMBL/GenBank/DDBJ databases">
        <title>Genome sequence of Desulfovibrio carbinolicus DSM 3852.</title>
        <authorList>
            <person name="Wilbanks E."/>
            <person name="Skennerton C.T."/>
            <person name="Orphan V.J."/>
        </authorList>
    </citation>
    <scope>NUCLEOTIDE SEQUENCE [LARGE SCALE GENOMIC DNA]</scope>
    <source>
        <strain evidence="8 9">DSM 3852</strain>
    </source>
</reference>
<evidence type="ECO:0000256" key="5">
    <source>
        <dbReference type="ARBA" id="ARBA00023014"/>
    </source>
</evidence>
<dbReference type="InterPro" id="IPR013785">
    <property type="entry name" value="Aldolase_TIM"/>
</dbReference>
<dbReference type="InterPro" id="IPR007197">
    <property type="entry name" value="rSAM"/>
</dbReference>
<dbReference type="Pfam" id="PF04055">
    <property type="entry name" value="Radical_SAM"/>
    <property type="match status" value="1"/>
</dbReference>
<keyword evidence="5" id="KW-0411">Iron-sulfur</keyword>
<feature type="region of interest" description="Disordered" evidence="6">
    <location>
        <begin position="43"/>
        <end position="68"/>
    </location>
</feature>
<dbReference type="GO" id="GO:0051536">
    <property type="term" value="F:iron-sulfur cluster binding"/>
    <property type="evidence" value="ECO:0007669"/>
    <property type="project" value="UniProtKB-KW"/>
</dbReference>
<dbReference type="InterPro" id="IPR058240">
    <property type="entry name" value="rSAM_sf"/>
</dbReference>
<feature type="domain" description="Radical SAM core" evidence="7">
    <location>
        <begin position="85"/>
        <end position="301"/>
    </location>
</feature>
<dbReference type="KEGG" id="dcb:C3Y92_17430"/>